<name>A0ABM5Y0H1_VIBHA</name>
<feature type="region of interest" description="Disordered" evidence="1">
    <location>
        <begin position="467"/>
        <end position="494"/>
    </location>
</feature>
<feature type="compositionally biased region" description="Basic and acidic residues" evidence="1">
    <location>
        <begin position="78"/>
        <end position="91"/>
    </location>
</feature>
<feature type="compositionally biased region" description="Polar residues" evidence="1">
    <location>
        <begin position="120"/>
        <end position="145"/>
    </location>
</feature>
<sequence length="494" mass="54111">MRVKHDHPNTTEFSQQGQQSPASNISEELESRFNNALKPMPSEAEHGQETTRLYKAALSLDKFEPLKPKAQPNNLQQERAKDQASSEKTDKAGNTNGADSSDSAKHAAKANLSPLEKDSTLGTNHQASKDASNSDAVEQPKTATETESDITKPVKPNSLVEQAIGDKERIKHENSLHNTGITERPSKDKSPAENNDKDAAQSLSEKAPLSNMAGKHAQQQEEIIVKNQSVGSSATKEKTTRDNQADSAGSTASLDGLYHDPKAIISGFQKDLNSQPTPIQLDGKAATAVQNVLNGQRQKPDTTTKEAGTLSNAQINAEAKAALSAFEEKLKHSKHIDLHHSTPEADTKLFSASNISQPTTQGDVILKSMEAQAPQSSARDVNELISKLVDKIYVSLPSANEKEVRLLLNEGQLKGGEISIKHDSSGYSVLIKQEHALSLINQNAKQELVERLQRLGIDQPIRISVSEQMNQQQDQQRSRQQRSIYDEWKPEDER</sequence>
<protein>
    <submittedName>
        <fullName evidence="2">Type III secretion system needle length determinant</fullName>
    </submittedName>
</protein>
<feature type="compositionally biased region" description="Basic and acidic residues" evidence="1">
    <location>
        <begin position="164"/>
        <end position="175"/>
    </location>
</feature>
<accession>A0ABM5Y0H1</accession>
<dbReference type="CDD" id="cd17467">
    <property type="entry name" value="T3SS_YscP_C"/>
    <property type="match status" value="1"/>
</dbReference>
<feature type="compositionally biased region" description="Basic and acidic residues" evidence="1">
    <location>
        <begin position="235"/>
        <end position="244"/>
    </location>
</feature>
<organism evidence="2 3">
    <name type="scientific">Vibrio harveyi</name>
    <name type="common">Beneckea harveyi</name>
    <dbReference type="NCBI Taxonomy" id="669"/>
    <lineage>
        <taxon>Bacteria</taxon>
        <taxon>Pseudomonadati</taxon>
        <taxon>Pseudomonadota</taxon>
        <taxon>Gammaproteobacteria</taxon>
        <taxon>Vibrionales</taxon>
        <taxon>Vibrionaceae</taxon>
        <taxon>Vibrio</taxon>
    </lineage>
</organism>
<dbReference type="InterPro" id="IPR013354">
    <property type="entry name" value="T3SS_YscP_C"/>
</dbReference>
<evidence type="ECO:0000313" key="2">
    <source>
        <dbReference type="EMBL" id="AMF98973.1"/>
    </source>
</evidence>
<proteinExistence type="predicted"/>
<feature type="compositionally biased region" description="Basic and acidic residues" evidence="1">
    <location>
        <begin position="184"/>
        <end position="199"/>
    </location>
</feature>
<feature type="compositionally biased region" description="Basic and acidic residues" evidence="1">
    <location>
        <begin position="484"/>
        <end position="494"/>
    </location>
</feature>
<dbReference type="EMBL" id="CP014038">
    <property type="protein sequence ID" value="AMF98973.1"/>
    <property type="molecule type" value="Genomic_DNA"/>
</dbReference>
<reference evidence="2" key="1">
    <citation type="submission" date="2018-01" db="EMBL/GenBank/DDBJ databases">
        <title>FDA dAtabase for Regulatory Grade micrObial Sequences (FDA-ARGOS): Supporting development and validation of Infectious Disease Dx tests.</title>
        <authorList>
            <person name="Hoffmann M."/>
            <person name="Allard M."/>
            <person name="Evans P."/>
            <person name="Brown E."/>
            <person name="Tallon L."/>
            <person name="Sadzewicz L."/>
            <person name="Sengamalay N."/>
            <person name="Ott S."/>
            <person name="Godinez A."/>
            <person name="Nagaraj S."/>
            <person name="Vyas G."/>
            <person name="Aluvathingal J."/>
            <person name="Nadendla S."/>
            <person name="Geyer C."/>
            <person name="Sichtig H."/>
        </authorList>
    </citation>
    <scope>NUCLEOTIDE SEQUENCE</scope>
    <source>
        <strain evidence="2">FDAARGOS_107</strain>
    </source>
</reference>
<dbReference type="Proteomes" id="UP000067422">
    <property type="component" value="Chromosome 1"/>
</dbReference>
<dbReference type="NCBIfam" id="TIGR02514">
    <property type="entry name" value="type_III_yscP"/>
    <property type="match status" value="1"/>
</dbReference>
<keyword evidence="3" id="KW-1185">Reference proteome</keyword>
<evidence type="ECO:0000256" key="1">
    <source>
        <dbReference type="SAM" id="MobiDB-lite"/>
    </source>
</evidence>
<dbReference type="RefSeq" id="WP_061065753.1">
    <property type="nucleotide sequence ID" value="NZ_CP014038.2"/>
</dbReference>
<gene>
    <name evidence="2" type="ORF">AL538_15230</name>
</gene>
<feature type="region of interest" description="Disordered" evidence="1">
    <location>
        <begin position="1"/>
        <end position="257"/>
    </location>
</feature>
<feature type="compositionally biased region" description="Polar residues" evidence="1">
    <location>
        <begin position="10"/>
        <end position="26"/>
    </location>
</feature>
<evidence type="ECO:0000313" key="3">
    <source>
        <dbReference type="Proteomes" id="UP000067422"/>
    </source>
</evidence>